<keyword evidence="2" id="KW-1185">Reference proteome</keyword>
<gene>
    <name evidence="1" type="ORF">PEPS_41260</name>
</gene>
<sequence length="39" mass="4500">MYPKAKFALTLSDDFLGYKKLSLSLSLQQLSFFQQAYHA</sequence>
<evidence type="ECO:0000313" key="2">
    <source>
        <dbReference type="Proteomes" id="UP001354989"/>
    </source>
</evidence>
<protein>
    <submittedName>
        <fullName evidence="1">Uncharacterized protein</fullName>
    </submittedName>
</protein>
<organism evidence="1 2">
    <name type="scientific">Persicobacter psychrovividus</name>
    <dbReference type="NCBI Taxonomy" id="387638"/>
    <lineage>
        <taxon>Bacteria</taxon>
        <taxon>Pseudomonadati</taxon>
        <taxon>Bacteroidota</taxon>
        <taxon>Cytophagia</taxon>
        <taxon>Cytophagales</taxon>
        <taxon>Persicobacteraceae</taxon>
        <taxon>Persicobacter</taxon>
    </lineage>
</organism>
<reference evidence="1 2" key="1">
    <citation type="submission" date="2021-12" db="EMBL/GenBank/DDBJ databases">
        <title>Genome sequencing of bacteria with rrn-lacking chromosome and rrn-plasmid.</title>
        <authorList>
            <person name="Anda M."/>
            <person name="Iwasaki W."/>
        </authorList>
    </citation>
    <scope>NUCLEOTIDE SEQUENCE [LARGE SCALE GENOMIC DNA]</scope>
    <source>
        <strain evidence="1 2">NBRC 101262</strain>
        <plasmid evidence="1 2">pPP4</plasmid>
    </source>
</reference>
<geneLocation type="plasmid" evidence="1 2">
    <name>pPP4</name>
</geneLocation>
<dbReference type="EMBL" id="AP025296">
    <property type="protein sequence ID" value="BDD01846.1"/>
    <property type="molecule type" value="Genomic_DNA"/>
</dbReference>
<proteinExistence type="predicted"/>
<name>A0ABN6LF86_9BACT</name>
<accession>A0ABN6LF86</accession>
<keyword evidence="1" id="KW-0614">Plasmid</keyword>
<dbReference type="Proteomes" id="UP001354989">
    <property type="component" value="Plasmid pPP4"/>
</dbReference>
<evidence type="ECO:0000313" key="1">
    <source>
        <dbReference type="EMBL" id="BDD01846.1"/>
    </source>
</evidence>